<reference evidence="2" key="2">
    <citation type="journal article" date="2015" name="J. Biotechnol.">
        <title>Complete genome sequence of Bifidobacterium bifidum JCM 1255(T) isolated from feces of a breast-fed infant.</title>
        <authorList>
            <person name="Morita H."/>
            <person name="Toh H."/>
            <person name="Oshima K."/>
            <person name="Nakano A."/>
            <person name="Shindo C."/>
            <person name="Komiya K."/>
            <person name="Arakawa K."/>
            <person name="Suda W."/>
            <person name="Honda K."/>
            <person name="Hattori M."/>
        </authorList>
    </citation>
    <scope>NUCLEOTIDE SEQUENCE [LARGE SCALE GENOMIC DNA]</scope>
    <source>
        <strain evidence="2">JCM 1255</strain>
    </source>
</reference>
<keyword evidence="2" id="KW-1185">Reference proteome</keyword>
<evidence type="ECO:0000313" key="1">
    <source>
        <dbReference type="EMBL" id="BAQ98559.1"/>
    </source>
</evidence>
<proteinExistence type="predicted"/>
<dbReference type="Proteomes" id="UP000035063">
    <property type="component" value="Chromosome"/>
</dbReference>
<name>A0ABM7ERB0_BIFBI</name>
<reference evidence="1 2" key="1">
    <citation type="submission" date="2012-02" db="EMBL/GenBank/DDBJ databases">
        <title>Complete genome sequence of Bifidobacterium bifidum JCM 1255.</title>
        <authorList>
            <person name="Toh H."/>
            <person name="Oshima K."/>
            <person name="Morita H."/>
            <person name="Hattori M."/>
        </authorList>
    </citation>
    <scope>NUCLEOTIDE SEQUENCE [LARGE SCALE GENOMIC DNA]</scope>
    <source>
        <strain evidence="1 2">JCM 1255</strain>
    </source>
</reference>
<organism evidence="1 2">
    <name type="scientific">Bifidobacterium bifidum ATCC 29521 = JCM 1255 = DSM 20456</name>
    <dbReference type="NCBI Taxonomy" id="500634"/>
    <lineage>
        <taxon>Bacteria</taxon>
        <taxon>Bacillati</taxon>
        <taxon>Actinomycetota</taxon>
        <taxon>Actinomycetes</taxon>
        <taxon>Bifidobacteriales</taxon>
        <taxon>Bifidobacteriaceae</taxon>
        <taxon>Bifidobacterium</taxon>
    </lineage>
</organism>
<protein>
    <submittedName>
        <fullName evidence="1">Uncharacterized protein</fullName>
    </submittedName>
</protein>
<gene>
    <name evidence="1" type="ORF">BBBF_1352</name>
</gene>
<accession>A0ABM7ERB0</accession>
<sequence length="46" mass="5155">MDRLTASQLNSDAIPPSVKAVWHGNEALWAQIRKQESGFADCVQRE</sequence>
<dbReference type="EMBL" id="AP012323">
    <property type="protein sequence ID" value="BAQ98559.1"/>
    <property type="molecule type" value="Genomic_DNA"/>
</dbReference>
<evidence type="ECO:0000313" key="2">
    <source>
        <dbReference type="Proteomes" id="UP000035063"/>
    </source>
</evidence>